<protein>
    <recommendedName>
        <fullName evidence="3">Glycosidase</fullName>
    </recommendedName>
</protein>
<sequence>MDNHKNYFEHPGKAIGAGAGFEYVMSVALNSYGGYKEGMIRCITSREGDVQVAGYIDRSELHKVKEHSPNHFEIGDRLVIKNESEIIDQICGMDREFIGLEDPDIWIDEKTGMMHVYFTIPLRSRNHQADLIHLGHAVGKDMNSLEMTMPVLMSGTEGISGKEVSIAPINKNKFRYNLVESASEGKEFWYSTIRVAIAEDMGMPWKFGDTLFNPEEHSIPWIAGHASPGPLLPDTFMDVGEGRRLGILNGREANHKEGDKIKYGMFSVGLFIYDFENGKIDWVSPEPFIQDSQAKTITFASQFVEKGRGSGVLYAHVDDSFVRAYTINADLIKSLLPD</sequence>
<evidence type="ECO:0008006" key="3">
    <source>
        <dbReference type="Google" id="ProtNLM"/>
    </source>
</evidence>
<comment type="caution">
    <text evidence="1">The sequence shown here is derived from an EMBL/GenBank/DDBJ whole genome shotgun (WGS) entry which is preliminary data.</text>
</comment>
<name>A0A9D7SY57_9BACT</name>
<proteinExistence type="predicted"/>
<dbReference type="EMBL" id="JADKGY010000027">
    <property type="protein sequence ID" value="MBK9983825.1"/>
    <property type="molecule type" value="Genomic_DNA"/>
</dbReference>
<accession>A0A9D7SY57</accession>
<organism evidence="1 2">
    <name type="scientific">Candidatus Opimibacter skivensis</name>
    <dbReference type="NCBI Taxonomy" id="2982028"/>
    <lineage>
        <taxon>Bacteria</taxon>
        <taxon>Pseudomonadati</taxon>
        <taxon>Bacteroidota</taxon>
        <taxon>Saprospiria</taxon>
        <taxon>Saprospirales</taxon>
        <taxon>Saprospiraceae</taxon>
        <taxon>Candidatus Opimibacter</taxon>
    </lineage>
</organism>
<reference evidence="1 2" key="1">
    <citation type="submission" date="2020-10" db="EMBL/GenBank/DDBJ databases">
        <title>Connecting structure to function with the recovery of over 1000 high-quality activated sludge metagenome-assembled genomes encoding full-length rRNA genes using long-read sequencing.</title>
        <authorList>
            <person name="Singleton C.M."/>
            <person name="Petriglieri F."/>
            <person name="Kristensen J.M."/>
            <person name="Kirkegaard R.H."/>
            <person name="Michaelsen T.Y."/>
            <person name="Andersen M.H."/>
            <person name="Karst S.M."/>
            <person name="Dueholm M.S."/>
            <person name="Nielsen P.H."/>
            <person name="Albertsen M."/>
        </authorList>
    </citation>
    <scope>NUCLEOTIDE SEQUENCE [LARGE SCALE GENOMIC DNA]</scope>
    <source>
        <strain evidence="1">Ribe_18-Q3-R11-54_MAXAC.273</strain>
    </source>
</reference>
<evidence type="ECO:0000313" key="2">
    <source>
        <dbReference type="Proteomes" id="UP000808337"/>
    </source>
</evidence>
<dbReference type="Proteomes" id="UP000808337">
    <property type="component" value="Unassembled WGS sequence"/>
</dbReference>
<gene>
    <name evidence="1" type="ORF">IPP15_15895</name>
</gene>
<evidence type="ECO:0000313" key="1">
    <source>
        <dbReference type="EMBL" id="MBK9983825.1"/>
    </source>
</evidence>
<dbReference type="AlphaFoldDB" id="A0A9D7SY57"/>